<dbReference type="Proteomes" id="UP001141327">
    <property type="component" value="Unassembled WGS sequence"/>
</dbReference>
<dbReference type="InterPro" id="IPR001357">
    <property type="entry name" value="BRCT_dom"/>
</dbReference>
<feature type="region of interest" description="Disordered" evidence="1">
    <location>
        <begin position="79"/>
        <end position="135"/>
    </location>
</feature>
<proteinExistence type="predicted"/>
<evidence type="ECO:0000313" key="4">
    <source>
        <dbReference type="Proteomes" id="UP001141327"/>
    </source>
</evidence>
<feature type="compositionally biased region" description="Acidic residues" evidence="1">
    <location>
        <begin position="90"/>
        <end position="128"/>
    </location>
</feature>
<feature type="compositionally biased region" description="Polar residues" evidence="1">
    <location>
        <begin position="177"/>
        <end position="191"/>
    </location>
</feature>
<gene>
    <name evidence="3" type="ORF">PAPYR_6123</name>
</gene>
<dbReference type="Gene3D" id="3.40.50.10190">
    <property type="entry name" value="BRCT domain"/>
    <property type="match status" value="1"/>
</dbReference>
<protein>
    <recommendedName>
        <fullName evidence="2">BRCT domain-containing protein</fullName>
    </recommendedName>
</protein>
<accession>A0ABQ8UIA6</accession>
<evidence type="ECO:0000259" key="2">
    <source>
        <dbReference type="PROSITE" id="PS50172"/>
    </source>
</evidence>
<evidence type="ECO:0000313" key="3">
    <source>
        <dbReference type="EMBL" id="KAJ4458166.1"/>
    </source>
</evidence>
<dbReference type="Pfam" id="PF00533">
    <property type="entry name" value="BRCT"/>
    <property type="match status" value="1"/>
</dbReference>
<evidence type="ECO:0000256" key="1">
    <source>
        <dbReference type="SAM" id="MobiDB-lite"/>
    </source>
</evidence>
<sequence>MAQSRLFAGLSCYFRGRGIHREAITKALKDHGGNVATKLSVEVTHVISKCLISLPCCSAIFVTQDWVTNSVTHNRLLPEKDFCPGSATVDEAEDESQEDEADVAQEDEADVETQEDEADVETQEDEIQESGRVTRARARARARVAALKAAEEKARAEDENSQSQATHRSADPELSLSALSPSTLKVPCSSPSGRNSLPIDIPALAQNILDLVKVDGGMPTPNDHTASVKHLHAWLDRNFSQFCPSQPVFTDAAFPAKWSYPGIHLKTGLSDAQLTVSGIAVFHSEVNSNKARLESLSQLLRYMYLSALGLFLRDFTGTLCAFYADPQVQLVIPLQMTVQQTTQMEVKVLLDARARALIRSSIACVHRTFYPDRLKPLEEGVLPIVPLTYLKPKKGAWSFVPKGHSPTGTITARSLLHSPEHGYAKLMAGSETGDTLRFLPGSRILTQWRVFDLPFQLVLMPSKGPTLFDLQRRGELLRYGTLLDFGRAIIRATRNLAQKFMVHADFRLPNLCVPTPPGEPIVVQPIDYERMFPLEVGVEMTRYMDSFDTPHAVRSAAGLALHCTALSMIRLSGVALPEGGEDHLIHMDYASLLPDAIKELVVQLVSPVSPAPPDPLEDVGDAHPEGQLPYYGYIGGAAVMARLRALVPD</sequence>
<name>A0ABQ8UIA6_9EUKA</name>
<dbReference type="EMBL" id="JAPMOS010000033">
    <property type="protein sequence ID" value="KAJ4458166.1"/>
    <property type="molecule type" value="Genomic_DNA"/>
</dbReference>
<dbReference type="SMART" id="SM00292">
    <property type="entry name" value="BRCT"/>
    <property type="match status" value="1"/>
</dbReference>
<dbReference type="SUPFAM" id="SSF52113">
    <property type="entry name" value="BRCT domain"/>
    <property type="match status" value="1"/>
</dbReference>
<organism evidence="3 4">
    <name type="scientific">Paratrimastix pyriformis</name>
    <dbReference type="NCBI Taxonomy" id="342808"/>
    <lineage>
        <taxon>Eukaryota</taxon>
        <taxon>Metamonada</taxon>
        <taxon>Preaxostyla</taxon>
        <taxon>Paratrimastigidae</taxon>
        <taxon>Paratrimastix</taxon>
    </lineage>
</organism>
<feature type="domain" description="BRCT" evidence="2">
    <location>
        <begin position="2"/>
        <end position="84"/>
    </location>
</feature>
<dbReference type="PROSITE" id="PS50172">
    <property type="entry name" value="BRCT"/>
    <property type="match status" value="1"/>
</dbReference>
<feature type="region of interest" description="Disordered" evidence="1">
    <location>
        <begin position="150"/>
        <end position="191"/>
    </location>
</feature>
<keyword evidence="4" id="KW-1185">Reference proteome</keyword>
<reference evidence="3" key="1">
    <citation type="journal article" date="2022" name="bioRxiv">
        <title>Genomics of Preaxostyla Flagellates Illuminates Evolutionary Transitions and the Path Towards Mitochondrial Loss.</title>
        <authorList>
            <person name="Novak L.V.F."/>
            <person name="Treitli S.C."/>
            <person name="Pyrih J."/>
            <person name="Halakuc P."/>
            <person name="Pipaliya S.V."/>
            <person name="Vacek V."/>
            <person name="Brzon O."/>
            <person name="Soukal P."/>
            <person name="Eme L."/>
            <person name="Dacks J.B."/>
            <person name="Karnkowska A."/>
            <person name="Elias M."/>
            <person name="Hampl V."/>
        </authorList>
    </citation>
    <scope>NUCLEOTIDE SEQUENCE</scope>
    <source>
        <strain evidence="3">RCP-MX</strain>
    </source>
</reference>
<dbReference type="InterPro" id="IPR036420">
    <property type="entry name" value="BRCT_dom_sf"/>
</dbReference>
<comment type="caution">
    <text evidence="3">The sequence shown here is derived from an EMBL/GenBank/DDBJ whole genome shotgun (WGS) entry which is preliminary data.</text>
</comment>